<dbReference type="InterPro" id="IPR017850">
    <property type="entry name" value="Alkaline_phosphatase_core_sf"/>
</dbReference>
<dbReference type="Gene3D" id="3.30.1120.10">
    <property type="match status" value="1"/>
</dbReference>
<proteinExistence type="predicted"/>
<accession>A0A673NFD2</accession>
<reference evidence="1" key="1">
    <citation type="submission" date="2025-08" db="UniProtKB">
        <authorList>
            <consortium name="Ensembl"/>
        </authorList>
    </citation>
    <scope>IDENTIFICATION</scope>
</reference>
<dbReference type="Ensembl" id="ENSSRHT00000105072.1">
    <property type="protein sequence ID" value="ENSSRHP00000102315.1"/>
    <property type="gene ID" value="ENSSRHG00000050108.1"/>
</dbReference>
<reference evidence="1" key="2">
    <citation type="submission" date="2025-09" db="UniProtKB">
        <authorList>
            <consortium name="Ensembl"/>
        </authorList>
    </citation>
    <scope>IDENTIFICATION</scope>
</reference>
<dbReference type="Proteomes" id="UP000472270">
    <property type="component" value="Unassembled WGS sequence"/>
</dbReference>
<dbReference type="SUPFAM" id="SSF53649">
    <property type="entry name" value="Alkaline phosphatase-like"/>
    <property type="match status" value="1"/>
</dbReference>
<evidence type="ECO:0000313" key="1">
    <source>
        <dbReference type="Ensembl" id="ENSSRHP00000102315.1"/>
    </source>
</evidence>
<protein>
    <submittedName>
        <fullName evidence="1">Uncharacterized protein</fullName>
    </submittedName>
</protein>
<dbReference type="Pfam" id="PF14707">
    <property type="entry name" value="Sulfatase_C"/>
    <property type="match status" value="1"/>
</dbReference>
<keyword evidence="2" id="KW-1185">Reference proteome</keyword>
<evidence type="ECO:0000313" key="2">
    <source>
        <dbReference type="Proteomes" id="UP000472270"/>
    </source>
</evidence>
<sequence>MKGTNRSVGVLMLIHHGSTGPLPTSAVSPPASEFCGAPSRPVRPAPAPLPTAAGEKFGVKEWTLKMESPESIFKVHFFTPNFSPAGAVGCYDTSICMCHEEFVTYHSPPLVFELSEDPSEGRPLSPDTEPRLAEVLERVEGAVTEHRRTLTPVERQLTWAKVLWKPWLQPCCGTFPFCSCEESNHTSAGAE</sequence>
<name>A0A673NFD2_9TELE</name>
<organism evidence="1 2">
    <name type="scientific">Sinocyclocheilus rhinocerous</name>
    <dbReference type="NCBI Taxonomy" id="307959"/>
    <lineage>
        <taxon>Eukaryota</taxon>
        <taxon>Metazoa</taxon>
        <taxon>Chordata</taxon>
        <taxon>Craniata</taxon>
        <taxon>Vertebrata</taxon>
        <taxon>Euteleostomi</taxon>
        <taxon>Actinopterygii</taxon>
        <taxon>Neopterygii</taxon>
        <taxon>Teleostei</taxon>
        <taxon>Ostariophysi</taxon>
        <taxon>Cypriniformes</taxon>
        <taxon>Cyprinidae</taxon>
        <taxon>Cyprininae</taxon>
        <taxon>Sinocyclocheilus</taxon>
    </lineage>
</organism>
<dbReference type="AlphaFoldDB" id="A0A673NFD2"/>